<dbReference type="RefSeq" id="WP_269035763.1">
    <property type="nucleotide sequence ID" value="NZ_CP114040.1"/>
</dbReference>
<dbReference type="EMBL" id="CP114040">
    <property type="protein sequence ID" value="WAS93427.1"/>
    <property type="molecule type" value="Genomic_DNA"/>
</dbReference>
<evidence type="ECO:0000256" key="1">
    <source>
        <dbReference type="SAM" id="Phobius"/>
    </source>
</evidence>
<feature type="transmembrane region" description="Helical" evidence="1">
    <location>
        <begin position="69"/>
        <end position="87"/>
    </location>
</feature>
<reference evidence="2" key="1">
    <citation type="submission" date="2022-11" db="EMBL/GenBank/DDBJ databases">
        <title>Minimal conservation of predation-associated metabolite biosynthetic gene clusters underscores biosynthetic potential of Myxococcota including descriptions for ten novel species: Archangium lansinium sp. nov., Myxococcus landrumus sp. nov., Nannocystis bai.</title>
        <authorList>
            <person name="Ahearne A."/>
            <person name="Stevens C."/>
            <person name="Dowd S."/>
        </authorList>
    </citation>
    <scope>NUCLEOTIDE SEQUENCE</scope>
    <source>
        <strain evidence="2">Fl3</strain>
    </source>
</reference>
<protein>
    <submittedName>
        <fullName evidence="2">Uncharacterized protein</fullName>
    </submittedName>
</protein>
<accession>A0ABY7H2K8</accession>
<organism evidence="2 3">
    <name type="scientific">Nannocystis punicea</name>
    <dbReference type="NCBI Taxonomy" id="2995304"/>
    <lineage>
        <taxon>Bacteria</taxon>
        <taxon>Pseudomonadati</taxon>
        <taxon>Myxococcota</taxon>
        <taxon>Polyangia</taxon>
        <taxon>Nannocystales</taxon>
        <taxon>Nannocystaceae</taxon>
        <taxon>Nannocystis</taxon>
    </lineage>
</organism>
<keyword evidence="1" id="KW-1133">Transmembrane helix</keyword>
<evidence type="ECO:0000313" key="3">
    <source>
        <dbReference type="Proteomes" id="UP001164459"/>
    </source>
</evidence>
<name>A0ABY7H2K8_9BACT</name>
<gene>
    <name evidence="2" type="ORF">O0S08_45360</name>
</gene>
<evidence type="ECO:0000313" key="2">
    <source>
        <dbReference type="EMBL" id="WAS93427.1"/>
    </source>
</evidence>
<keyword evidence="1" id="KW-0812">Transmembrane</keyword>
<sequence>MRQSNDHDHPEPEQEVRSALHADLHPDWETLAAPLDPPTLDAIIDQAIARRAAADAGPAKVTPLRRRRWLPPLLVAGAVAAGLVLIVRPDGPVDPFELEMHPGHAQQRGDAPGTVPNFTYDLRNEPLWTLHLPERAAADELQLYLVAQTESGLELLKPQIERRNAAFRVLGEIGELGLRPGAVTLHFVLGPRSREAEVVPRLQAHLAGAALPSTWQVQSRDIRINA</sequence>
<dbReference type="Proteomes" id="UP001164459">
    <property type="component" value="Chromosome"/>
</dbReference>
<keyword evidence="3" id="KW-1185">Reference proteome</keyword>
<keyword evidence="1" id="KW-0472">Membrane</keyword>
<proteinExistence type="predicted"/>